<dbReference type="OrthoDB" id="270970at2759"/>
<dbReference type="AlphaFoldDB" id="A0A9W8GDB5"/>
<dbReference type="Gene3D" id="2.60.40.150">
    <property type="entry name" value="C2 domain"/>
    <property type="match status" value="1"/>
</dbReference>
<dbReference type="SMART" id="SM00239">
    <property type="entry name" value="C2"/>
    <property type="match status" value="1"/>
</dbReference>
<gene>
    <name evidence="3" type="ORF">GGI25_000048</name>
</gene>
<evidence type="ECO:0000256" key="1">
    <source>
        <dbReference type="SAM" id="MobiDB-lite"/>
    </source>
</evidence>
<dbReference type="InterPro" id="IPR000008">
    <property type="entry name" value="C2_dom"/>
</dbReference>
<dbReference type="InterPro" id="IPR035892">
    <property type="entry name" value="C2_domain_sf"/>
</dbReference>
<evidence type="ECO:0000313" key="3">
    <source>
        <dbReference type="EMBL" id="KAJ2681093.1"/>
    </source>
</evidence>
<evidence type="ECO:0000259" key="2">
    <source>
        <dbReference type="PROSITE" id="PS50004"/>
    </source>
</evidence>
<dbReference type="SUPFAM" id="SSF49562">
    <property type="entry name" value="C2 domain (Calcium/lipid-binding domain, CaLB)"/>
    <property type="match status" value="1"/>
</dbReference>
<accession>A0A9W8GDB5</accession>
<feature type="domain" description="C2" evidence="2">
    <location>
        <begin position="1"/>
        <end position="108"/>
    </location>
</feature>
<dbReference type="Pfam" id="PF00168">
    <property type="entry name" value="C2"/>
    <property type="match status" value="1"/>
</dbReference>
<dbReference type="EMBL" id="JANBTW010000001">
    <property type="protein sequence ID" value="KAJ2681093.1"/>
    <property type="molecule type" value="Genomic_DNA"/>
</dbReference>
<dbReference type="PROSITE" id="PS50004">
    <property type="entry name" value="C2"/>
    <property type="match status" value="1"/>
</dbReference>
<dbReference type="Proteomes" id="UP001151518">
    <property type="component" value="Unassembled WGS sequence"/>
</dbReference>
<sequence length="569" mass="63147">MREKRPEGKLDVRVVAGRNLPRRGFFGRGDSRVELTLGTSKKQTQVDKKGGAAPQWNDRISFTVSGLGKSQLHVVAVELDGTISQRTIGTCVIDLTEIFEEEELDEWYSLSYNDKPAGDLYLEFTFTPKGGRTKVPKEEEEEEEDIPLVAPKGDADDSFASAPALMQHDQSSTMTSFSSASLASVATVPTLAGQMRPSMSDLRPYSSASVHRPELANKYAQKHGKKPLPVAPSAQNSPIVGLEQAPLSSIQNQSMLGYDQTVMPGQITMMQQHQQHVEMMVAPSPMPYQQEPALMNLFAPPTGMDTQQPNKALPYPPQAAAPAFNPAYNPAFVYEADQNMMQPRPQSKMLPVPPVTMVSGAMQPVPIAIAQPMDMSMANSAPVYQQHQPMSHMIPQGGEYMMAGQQMNTGGFVFNSVPDHIQPMQQNMVVSQYQQPQMIEPYDQPYMQMQQQQPQMMVVDGQPMQQNQVYSSTMSMSPPQLQQQVPIQQQHMMIIQQQPVEHHPVMYSSPYTQSHQQMGVSAPAAYFEQPEIDVEPSAPMLPDSGNQHQFMHQQQMYAPGNTYGNQAAY</sequence>
<organism evidence="3 4">
    <name type="scientific">Coemansia spiralis</name>
    <dbReference type="NCBI Taxonomy" id="417178"/>
    <lineage>
        <taxon>Eukaryota</taxon>
        <taxon>Fungi</taxon>
        <taxon>Fungi incertae sedis</taxon>
        <taxon>Zoopagomycota</taxon>
        <taxon>Kickxellomycotina</taxon>
        <taxon>Kickxellomycetes</taxon>
        <taxon>Kickxellales</taxon>
        <taxon>Kickxellaceae</taxon>
        <taxon>Coemansia</taxon>
    </lineage>
</organism>
<protein>
    <recommendedName>
        <fullName evidence="2">C2 domain-containing protein</fullName>
    </recommendedName>
</protein>
<evidence type="ECO:0000313" key="4">
    <source>
        <dbReference type="Proteomes" id="UP001151518"/>
    </source>
</evidence>
<dbReference type="PANTHER" id="PTHR47052:SF3">
    <property type="entry name" value="INGRESSION PROTEIN 1"/>
    <property type="match status" value="1"/>
</dbReference>
<dbReference type="PANTHER" id="PTHR47052">
    <property type="entry name" value="CONSERVED SERINE PROLINE-RICH PROTEIN (AFU_ORTHOLOGUE AFUA_2G01790)"/>
    <property type="match status" value="1"/>
</dbReference>
<name>A0A9W8GDB5_9FUNG</name>
<reference evidence="3" key="1">
    <citation type="submission" date="2022-07" db="EMBL/GenBank/DDBJ databases">
        <title>Phylogenomic reconstructions and comparative analyses of Kickxellomycotina fungi.</title>
        <authorList>
            <person name="Reynolds N.K."/>
            <person name="Stajich J.E."/>
            <person name="Barry K."/>
            <person name="Grigoriev I.V."/>
            <person name="Crous P."/>
            <person name="Smith M.E."/>
        </authorList>
    </citation>
    <scope>NUCLEOTIDE SEQUENCE</scope>
    <source>
        <strain evidence="3">NRRL 3115</strain>
    </source>
</reference>
<dbReference type="InterPro" id="IPR052981">
    <property type="entry name" value="Ingression_C2_domain"/>
</dbReference>
<feature type="region of interest" description="Disordered" evidence="1">
    <location>
        <begin position="131"/>
        <end position="154"/>
    </location>
</feature>
<comment type="caution">
    <text evidence="3">The sequence shown here is derived from an EMBL/GenBank/DDBJ whole genome shotgun (WGS) entry which is preliminary data.</text>
</comment>
<proteinExistence type="predicted"/>